<keyword evidence="2" id="KW-1185">Reference proteome</keyword>
<dbReference type="HOGENOM" id="CLU_2387716_0_0_1"/>
<evidence type="ECO:0000313" key="2">
    <source>
        <dbReference type="Proteomes" id="UP000014074"/>
    </source>
</evidence>
<name>R8B9A1_PHAM7</name>
<gene>
    <name evidence="1" type="ORF">UCRPA7_8659</name>
</gene>
<dbReference type="KEGG" id="tmn:UCRPA7_8659"/>
<dbReference type="EMBL" id="KB933369">
    <property type="protein sequence ID" value="EON95866.1"/>
    <property type="molecule type" value="Genomic_DNA"/>
</dbReference>
<organism evidence="1 2">
    <name type="scientific">Phaeoacremonium minimum (strain UCR-PA7)</name>
    <name type="common">Esca disease fungus</name>
    <name type="synonym">Togninia minima</name>
    <dbReference type="NCBI Taxonomy" id="1286976"/>
    <lineage>
        <taxon>Eukaryota</taxon>
        <taxon>Fungi</taxon>
        <taxon>Dikarya</taxon>
        <taxon>Ascomycota</taxon>
        <taxon>Pezizomycotina</taxon>
        <taxon>Sordariomycetes</taxon>
        <taxon>Sordariomycetidae</taxon>
        <taxon>Togniniales</taxon>
        <taxon>Togniniaceae</taxon>
        <taxon>Phaeoacremonium</taxon>
    </lineage>
</organism>
<accession>R8B9A1</accession>
<dbReference type="Proteomes" id="UP000014074">
    <property type="component" value="Unassembled WGS sequence"/>
</dbReference>
<sequence>MKDTEAQHPHSDTGTFFKKFKLYGSIKCHGNIQFYCSFKLIRDFKLYSIVSLFYIKFRTCIELYICYQLLRHSQYYRDCTGLRQVSSYCVREPV</sequence>
<dbReference type="AlphaFoldDB" id="R8B9A1"/>
<dbReference type="GeneID" id="19329531"/>
<evidence type="ECO:0000313" key="1">
    <source>
        <dbReference type="EMBL" id="EON95866.1"/>
    </source>
</evidence>
<proteinExistence type="predicted"/>
<protein>
    <submittedName>
        <fullName evidence="1">Uncharacterized protein</fullName>
    </submittedName>
</protein>
<reference evidence="2" key="1">
    <citation type="journal article" date="2013" name="Genome Announc.">
        <title>Draft genome sequence of the ascomycete Phaeoacremonium aleophilum strain UCR-PA7, a causal agent of the esca disease complex in grapevines.</title>
        <authorList>
            <person name="Blanco-Ulate B."/>
            <person name="Rolshausen P."/>
            <person name="Cantu D."/>
        </authorList>
    </citation>
    <scope>NUCLEOTIDE SEQUENCE [LARGE SCALE GENOMIC DNA]</scope>
    <source>
        <strain evidence="2">UCR-PA7</strain>
    </source>
</reference>
<dbReference type="RefSeq" id="XP_007919361.1">
    <property type="nucleotide sequence ID" value="XM_007921170.1"/>
</dbReference>